<gene>
    <name evidence="2" type="ORF">J2W36_003057</name>
</gene>
<comment type="caution">
    <text evidence="2">The sequence shown here is derived from an EMBL/GenBank/DDBJ whole genome shotgun (WGS) entry which is preliminary data.</text>
</comment>
<dbReference type="EMBL" id="JAUSRO010000009">
    <property type="protein sequence ID" value="MDP9900791.1"/>
    <property type="molecule type" value="Genomic_DNA"/>
</dbReference>
<dbReference type="EC" id="6.2.1.34" evidence="2"/>
<dbReference type="InterPro" id="IPR042099">
    <property type="entry name" value="ANL_N_sf"/>
</dbReference>
<protein>
    <submittedName>
        <fullName evidence="2">Feruloyl-CoA synthase</fullName>
        <ecNumber evidence="2">6.2.1.34</ecNumber>
    </submittedName>
</protein>
<dbReference type="Pfam" id="PF23562">
    <property type="entry name" value="AMP-binding_C_3"/>
    <property type="match status" value="1"/>
</dbReference>
<dbReference type="PROSITE" id="PS00455">
    <property type="entry name" value="AMP_BINDING"/>
    <property type="match status" value="1"/>
</dbReference>
<organism evidence="2 3">
    <name type="scientific">Variovorax ginsengisoli</name>
    <dbReference type="NCBI Taxonomy" id="363844"/>
    <lineage>
        <taxon>Bacteria</taxon>
        <taxon>Pseudomonadati</taxon>
        <taxon>Pseudomonadota</taxon>
        <taxon>Betaproteobacteria</taxon>
        <taxon>Burkholderiales</taxon>
        <taxon>Comamonadaceae</taxon>
        <taxon>Variovorax</taxon>
    </lineage>
</organism>
<keyword evidence="2" id="KW-0436">Ligase</keyword>
<reference evidence="2 3" key="1">
    <citation type="submission" date="2023-07" db="EMBL/GenBank/DDBJ databases">
        <title>Sorghum-associated microbial communities from plants grown in Nebraska, USA.</title>
        <authorList>
            <person name="Schachtman D."/>
        </authorList>
    </citation>
    <scope>NUCLEOTIDE SEQUENCE [LARGE SCALE GENOMIC DNA]</scope>
    <source>
        <strain evidence="2 3">DS1607</strain>
    </source>
</reference>
<proteinExistence type="predicted"/>
<evidence type="ECO:0000313" key="2">
    <source>
        <dbReference type="EMBL" id="MDP9900791.1"/>
    </source>
</evidence>
<dbReference type="Proteomes" id="UP001226867">
    <property type="component" value="Unassembled WGS sequence"/>
</dbReference>
<feature type="domain" description="AMP-dependent synthetase/ligase" evidence="1">
    <location>
        <begin position="46"/>
        <end position="424"/>
    </location>
</feature>
<dbReference type="SUPFAM" id="SSF56801">
    <property type="entry name" value="Acetyl-CoA synthetase-like"/>
    <property type="match status" value="1"/>
</dbReference>
<dbReference type="InterPro" id="IPR020845">
    <property type="entry name" value="AMP-binding_CS"/>
</dbReference>
<dbReference type="PANTHER" id="PTHR24096">
    <property type="entry name" value="LONG-CHAIN-FATTY-ACID--COA LIGASE"/>
    <property type="match status" value="1"/>
</dbReference>
<dbReference type="RefSeq" id="WP_307690580.1">
    <property type="nucleotide sequence ID" value="NZ_JAUSRO010000009.1"/>
</dbReference>
<dbReference type="PANTHER" id="PTHR24096:SF420">
    <property type="entry name" value="LONG-CHAIN-FATTY-ACID--COA LIGASE-RELATED"/>
    <property type="match status" value="1"/>
</dbReference>
<dbReference type="InterPro" id="IPR000873">
    <property type="entry name" value="AMP-dep_synth/lig_dom"/>
</dbReference>
<keyword evidence="3" id="KW-1185">Reference proteome</keyword>
<evidence type="ECO:0000313" key="3">
    <source>
        <dbReference type="Proteomes" id="UP001226867"/>
    </source>
</evidence>
<sequence length="598" mass="64941">MMAFHENPAFVAPARTERHLQPDGSIVLRSPEALGPYARCIGEWIERWSAETPDALALAERVGAERWRRVRWGELRHAVGAIGQRLIDLGLPRDQPIVILSDNAIDNAMLMFAAMHVGLPVCTVSSAYCRLTQDHTKVRGILDTLRPSLVYASNAKVYGAAMTASAGMAIKVLSEGAAELPGALDFASFLATRETAAVADAFERIAADDVAKYLLTSGSTGQPKVVINTHRMLCANQQSLAQTWPFLEKMKPVLLDWLPWSHTFGGNHNLNLVLRNGGALYIDDGRPVPGLIESTVRNLRDVRPNLHFNVPRGLEMLLPFLEVDAELAREILSPLLLVFYAAAALPSATWERLQRLATQVRSEPLWLTTSWGSTETSPLVTSAHFGLDGPGCIGVPVPGLELKLVKVGEKQEMRVRGVSVFPGYRNAPALTEAAFDEEGFYKIGDAGYLVDPDDPARGVVFDGRVAEDFKLTTGTWVSVGPLRLAVVSALSPFAQDVVITGHDRNEIGLLIFPSAAAVKAPPDVVGEKIRQALGVFQQRGAGSSQAPRRAMLLMEPPNADAGEITDKGYLNQRAVLARRADLVSCLYADDDDALVIRV</sequence>
<dbReference type="GO" id="GO:0050563">
    <property type="term" value="F:trans-feruloyl-CoA synthase activity"/>
    <property type="evidence" value="ECO:0007669"/>
    <property type="project" value="UniProtKB-EC"/>
</dbReference>
<accession>A0ABT9S8W8</accession>
<evidence type="ECO:0000259" key="1">
    <source>
        <dbReference type="Pfam" id="PF00501"/>
    </source>
</evidence>
<name>A0ABT9S8W8_9BURK</name>
<dbReference type="Gene3D" id="3.40.50.12780">
    <property type="entry name" value="N-terminal domain of ligase-like"/>
    <property type="match status" value="1"/>
</dbReference>
<dbReference type="Pfam" id="PF00501">
    <property type="entry name" value="AMP-binding"/>
    <property type="match status" value="1"/>
</dbReference>